<comment type="similarity">
    <text evidence="1">Belongs to the carbohydrate kinase pfkB family.</text>
</comment>
<keyword evidence="5 12" id="KW-0479">Metal-binding</keyword>
<evidence type="ECO:0000256" key="8">
    <source>
        <dbReference type="ARBA" id="ARBA00022840"/>
    </source>
</evidence>
<evidence type="ECO:0000256" key="12">
    <source>
        <dbReference type="HAMAP-Rule" id="MF_01987"/>
    </source>
</evidence>
<dbReference type="InterPro" id="IPR002173">
    <property type="entry name" value="Carboh/pur_kinase_PfkB_CS"/>
</dbReference>
<feature type="binding site" evidence="12">
    <location>
        <begin position="258"/>
        <end position="259"/>
    </location>
    <ligand>
        <name>ATP</name>
        <dbReference type="ChEBI" id="CHEBI:30616"/>
    </ligand>
</feature>
<dbReference type="CDD" id="cd01174">
    <property type="entry name" value="ribokinase"/>
    <property type="match status" value="1"/>
</dbReference>
<comment type="pathway">
    <text evidence="12">Carbohydrate metabolism; D-ribose degradation; D-ribose 5-phosphate from beta-D-ribopyranose: step 2/2.</text>
</comment>
<dbReference type="EMBL" id="BMZB01000006">
    <property type="protein sequence ID" value="GGZ42826.1"/>
    <property type="molecule type" value="Genomic_DNA"/>
</dbReference>
<keyword evidence="9 12" id="KW-0460">Magnesium</keyword>
<keyword evidence="6 12" id="KW-0547">Nucleotide-binding</keyword>
<feature type="binding site" evidence="12">
    <location>
        <position position="297"/>
    </location>
    <ligand>
        <name>K(+)</name>
        <dbReference type="ChEBI" id="CHEBI:29103"/>
    </ligand>
</feature>
<dbReference type="EC" id="2.7.1.15" evidence="2 12"/>
<proteinExistence type="inferred from homology"/>
<feature type="binding site" evidence="12">
    <location>
        <position position="259"/>
    </location>
    <ligand>
        <name>substrate</name>
    </ligand>
</feature>
<keyword evidence="11 12" id="KW-0119">Carbohydrate metabolism</keyword>
<dbReference type="RefSeq" id="WP_189488456.1">
    <property type="nucleotide sequence ID" value="NZ_BMZB01000006.1"/>
</dbReference>
<dbReference type="GO" id="GO:0046872">
    <property type="term" value="F:metal ion binding"/>
    <property type="evidence" value="ECO:0007669"/>
    <property type="project" value="UniProtKB-KW"/>
</dbReference>
<dbReference type="GO" id="GO:0019303">
    <property type="term" value="P:D-ribose catabolic process"/>
    <property type="evidence" value="ECO:0007669"/>
    <property type="project" value="UniProtKB-UniRule"/>
</dbReference>
<comment type="subunit">
    <text evidence="12">Homodimer.</text>
</comment>
<accession>A0A918QE53</accession>
<comment type="catalytic activity">
    <reaction evidence="12">
        <text>D-ribose + ATP = D-ribose 5-phosphate + ADP + H(+)</text>
        <dbReference type="Rhea" id="RHEA:13697"/>
        <dbReference type="ChEBI" id="CHEBI:15378"/>
        <dbReference type="ChEBI" id="CHEBI:30616"/>
        <dbReference type="ChEBI" id="CHEBI:47013"/>
        <dbReference type="ChEBI" id="CHEBI:78346"/>
        <dbReference type="ChEBI" id="CHEBI:456216"/>
        <dbReference type="EC" id="2.7.1.15"/>
    </reaction>
</comment>
<evidence type="ECO:0000256" key="10">
    <source>
        <dbReference type="ARBA" id="ARBA00022958"/>
    </source>
</evidence>
<comment type="function">
    <text evidence="12">Catalyzes the phosphorylation of ribose at O-5 in a reaction requiring ATP and magnesium. The resulting D-ribose-5-phosphate can then be used either for sythesis of nucleotides, histidine, and tryptophan, or as a component of the pentose phosphate pathway.</text>
</comment>
<feature type="binding site" evidence="12">
    <location>
        <position position="292"/>
    </location>
    <ligand>
        <name>K(+)</name>
        <dbReference type="ChEBI" id="CHEBI:29103"/>
    </ligand>
</feature>
<evidence type="ECO:0000313" key="14">
    <source>
        <dbReference type="EMBL" id="GGZ42826.1"/>
    </source>
</evidence>
<evidence type="ECO:0000259" key="13">
    <source>
        <dbReference type="Pfam" id="PF00294"/>
    </source>
</evidence>
<dbReference type="InterPro" id="IPR029056">
    <property type="entry name" value="Ribokinase-like"/>
</dbReference>
<sequence length="312" mass="31516">MSTPAKITPKIVVVGSINADFIVEVKALPRANETVMGKSFTTVIGGKGLNQAVAMARLGCDTRMVGAVGDDAFGQQARAYLKANGVNDLHVETVAAMPTGTAHITVATDGQNTIAVAPGANACVTPEMIDAAAHLIAVADVVVVQLEIPLETVRKALEIARAHGVKTILNPAPVDMAALALMPLADVVTPNDTELSSLTGIEGLGDATLHAALHSLSKAGAGQVVATLGSNGCAALIEGTLIRLPAFRVEAVDATGAGDVFNGALACELAGGRSLIDALEFASAAAAISVSRPSANSAPTRAEVEAFLSETV</sequence>
<dbReference type="GO" id="GO:0004747">
    <property type="term" value="F:ribokinase activity"/>
    <property type="evidence" value="ECO:0007669"/>
    <property type="project" value="UniProtKB-UniRule"/>
</dbReference>
<evidence type="ECO:0000256" key="1">
    <source>
        <dbReference type="ARBA" id="ARBA00005380"/>
    </source>
</evidence>
<comment type="similarity">
    <text evidence="12">Belongs to the carbohydrate kinase PfkB family. Ribokinase subfamily.</text>
</comment>
<keyword evidence="4 12" id="KW-0808">Transferase</keyword>
<feature type="binding site" evidence="12">
    <location>
        <begin position="46"/>
        <end position="50"/>
    </location>
    <ligand>
        <name>substrate</name>
    </ligand>
</feature>
<comment type="activity regulation">
    <text evidence="12">Activated by a monovalent cation that binds near, but not in, the active site. The most likely occupant of the site in vivo is potassium. Ion binding induces a conformational change that may alter substrate affinity.</text>
</comment>
<keyword evidence="12" id="KW-0963">Cytoplasm</keyword>
<dbReference type="NCBIfam" id="TIGR02152">
    <property type="entry name" value="D_ribokin_bact"/>
    <property type="match status" value="1"/>
</dbReference>
<dbReference type="Proteomes" id="UP000662572">
    <property type="component" value="Unassembled WGS sequence"/>
</dbReference>
<evidence type="ECO:0000256" key="4">
    <source>
        <dbReference type="ARBA" id="ARBA00022679"/>
    </source>
</evidence>
<keyword evidence="8 12" id="KW-0067">ATP-binding</keyword>
<dbReference type="InterPro" id="IPR011611">
    <property type="entry name" value="PfkB_dom"/>
</dbReference>
<evidence type="ECO:0000256" key="2">
    <source>
        <dbReference type="ARBA" id="ARBA00012035"/>
    </source>
</evidence>
<dbReference type="InterPro" id="IPR002139">
    <property type="entry name" value="Ribo/fructo_kinase"/>
</dbReference>
<reference evidence="14" key="1">
    <citation type="journal article" date="2014" name="Int. J. Syst. Evol. Microbiol.">
        <title>Complete genome sequence of Corynebacterium casei LMG S-19264T (=DSM 44701T), isolated from a smear-ripened cheese.</title>
        <authorList>
            <consortium name="US DOE Joint Genome Institute (JGI-PGF)"/>
            <person name="Walter F."/>
            <person name="Albersmeier A."/>
            <person name="Kalinowski J."/>
            <person name="Ruckert C."/>
        </authorList>
    </citation>
    <scope>NUCLEOTIDE SEQUENCE</scope>
    <source>
        <strain evidence="14">KCTC 32296</strain>
    </source>
</reference>
<evidence type="ECO:0000256" key="3">
    <source>
        <dbReference type="ARBA" id="ARBA00016943"/>
    </source>
</evidence>
<name>A0A918QE53_9CAUL</name>
<reference evidence="14" key="2">
    <citation type="submission" date="2020-09" db="EMBL/GenBank/DDBJ databases">
        <authorList>
            <person name="Sun Q."/>
            <person name="Kim S."/>
        </authorList>
    </citation>
    <scope>NUCLEOTIDE SEQUENCE</scope>
    <source>
        <strain evidence="14">KCTC 32296</strain>
    </source>
</reference>
<comment type="subcellular location">
    <subcellularLocation>
        <location evidence="12">Cytoplasm</location>
    </subcellularLocation>
</comment>
<evidence type="ECO:0000256" key="7">
    <source>
        <dbReference type="ARBA" id="ARBA00022777"/>
    </source>
</evidence>
<evidence type="ECO:0000313" key="15">
    <source>
        <dbReference type="Proteomes" id="UP000662572"/>
    </source>
</evidence>
<dbReference type="Gene3D" id="3.40.1190.20">
    <property type="match status" value="1"/>
</dbReference>
<comment type="caution">
    <text evidence="14">The sequence shown here is derived from an EMBL/GenBank/DDBJ whole genome shotgun (WGS) entry which is preliminary data.</text>
</comment>
<dbReference type="PANTHER" id="PTHR10584">
    <property type="entry name" value="SUGAR KINASE"/>
    <property type="match status" value="1"/>
</dbReference>
<keyword evidence="7 12" id="KW-0418">Kinase</keyword>
<feature type="binding site" evidence="12">
    <location>
        <position position="147"/>
    </location>
    <ligand>
        <name>substrate</name>
    </ligand>
</feature>
<comment type="caution">
    <text evidence="12">Lacks conserved residue(s) required for the propagation of feature annotation.</text>
</comment>
<evidence type="ECO:0000256" key="11">
    <source>
        <dbReference type="ARBA" id="ARBA00023277"/>
    </source>
</evidence>
<feature type="binding site" evidence="12">
    <location>
        <position position="255"/>
    </location>
    <ligand>
        <name>K(+)</name>
        <dbReference type="ChEBI" id="CHEBI:29103"/>
    </ligand>
</feature>
<dbReference type="PROSITE" id="PS00583">
    <property type="entry name" value="PFKB_KINASES_1"/>
    <property type="match status" value="1"/>
</dbReference>
<comment type="cofactor">
    <cofactor evidence="12">
        <name>Mg(2+)</name>
        <dbReference type="ChEBI" id="CHEBI:18420"/>
    </cofactor>
    <text evidence="12">Requires a divalent cation, most likely magnesium in vivo, as an electrophilic catalyst to aid phosphoryl group transfer. It is the chelate of the metal and the nucleotide that is the actual substrate.</text>
</comment>
<dbReference type="AlphaFoldDB" id="A0A918QE53"/>
<dbReference type="GO" id="GO:0005524">
    <property type="term" value="F:ATP binding"/>
    <property type="evidence" value="ECO:0007669"/>
    <property type="project" value="UniProtKB-UniRule"/>
</dbReference>
<feature type="domain" description="Carbohydrate kinase PfkB" evidence="13">
    <location>
        <begin position="10"/>
        <end position="299"/>
    </location>
</feature>
<gene>
    <name evidence="12 14" type="primary">rbsK</name>
    <name evidence="14" type="ORF">GCM10011273_31900</name>
</gene>
<evidence type="ECO:0000256" key="9">
    <source>
        <dbReference type="ARBA" id="ARBA00022842"/>
    </source>
</evidence>
<dbReference type="Pfam" id="PF00294">
    <property type="entry name" value="PfkB"/>
    <property type="match status" value="1"/>
</dbReference>
<feature type="binding site" evidence="12">
    <location>
        <position position="253"/>
    </location>
    <ligand>
        <name>K(+)</name>
        <dbReference type="ChEBI" id="CHEBI:29103"/>
    </ligand>
</feature>
<dbReference type="GO" id="GO:0005829">
    <property type="term" value="C:cytosol"/>
    <property type="evidence" value="ECO:0007669"/>
    <property type="project" value="TreeGrafter"/>
</dbReference>
<dbReference type="PANTHER" id="PTHR10584:SF166">
    <property type="entry name" value="RIBOKINASE"/>
    <property type="match status" value="1"/>
</dbReference>
<feature type="binding site" evidence="12">
    <location>
        <position position="191"/>
    </location>
    <ligand>
        <name>ATP</name>
        <dbReference type="ChEBI" id="CHEBI:30616"/>
    </ligand>
</feature>
<feature type="binding site" evidence="12">
    <location>
        <begin position="227"/>
        <end position="232"/>
    </location>
    <ligand>
        <name>ATP</name>
        <dbReference type="ChEBI" id="CHEBI:30616"/>
    </ligand>
</feature>
<evidence type="ECO:0000256" key="5">
    <source>
        <dbReference type="ARBA" id="ARBA00022723"/>
    </source>
</evidence>
<dbReference type="SUPFAM" id="SSF53613">
    <property type="entry name" value="Ribokinase-like"/>
    <property type="match status" value="1"/>
</dbReference>
<feature type="binding site" evidence="12">
    <location>
        <begin position="18"/>
        <end position="20"/>
    </location>
    <ligand>
        <name>substrate</name>
    </ligand>
</feature>
<keyword evidence="15" id="KW-1185">Reference proteome</keyword>
<dbReference type="InterPro" id="IPR011877">
    <property type="entry name" value="Ribokinase"/>
</dbReference>
<organism evidence="14 15">
    <name type="scientific">Asticcacaulis endophyticus</name>
    <dbReference type="NCBI Taxonomy" id="1395890"/>
    <lineage>
        <taxon>Bacteria</taxon>
        <taxon>Pseudomonadati</taxon>
        <taxon>Pseudomonadota</taxon>
        <taxon>Alphaproteobacteria</taxon>
        <taxon>Caulobacterales</taxon>
        <taxon>Caulobacteraceae</taxon>
        <taxon>Asticcacaulis</taxon>
    </lineage>
</organism>
<dbReference type="HAMAP" id="MF_01987">
    <property type="entry name" value="Ribokinase"/>
    <property type="match status" value="1"/>
</dbReference>
<keyword evidence="10 12" id="KW-0630">Potassium</keyword>
<dbReference type="PRINTS" id="PR00990">
    <property type="entry name" value="RIBOKINASE"/>
</dbReference>
<protein>
    <recommendedName>
        <fullName evidence="3 12">Ribokinase</fullName>
        <shortName evidence="12">RK</shortName>
        <ecNumber evidence="2 12">2.7.1.15</ecNumber>
    </recommendedName>
</protein>
<evidence type="ECO:0000256" key="6">
    <source>
        <dbReference type="ARBA" id="ARBA00022741"/>
    </source>
</evidence>
<feature type="active site" description="Proton acceptor" evidence="12">
    <location>
        <position position="259"/>
    </location>
</feature>
<feature type="binding site" evidence="12">
    <location>
        <position position="289"/>
    </location>
    <ligand>
        <name>K(+)</name>
        <dbReference type="ChEBI" id="CHEBI:29103"/>
    </ligand>
</feature>